<reference evidence="3 4" key="1">
    <citation type="journal article" date="2018" name="Nat. Ecol. Evol.">
        <title>Pezizomycetes genomes reveal the molecular basis of ectomycorrhizal truffle lifestyle.</title>
        <authorList>
            <person name="Murat C."/>
            <person name="Payen T."/>
            <person name="Noel B."/>
            <person name="Kuo A."/>
            <person name="Morin E."/>
            <person name="Chen J."/>
            <person name="Kohler A."/>
            <person name="Krizsan K."/>
            <person name="Balestrini R."/>
            <person name="Da Silva C."/>
            <person name="Montanini B."/>
            <person name="Hainaut M."/>
            <person name="Levati E."/>
            <person name="Barry K.W."/>
            <person name="Belfiori B."/>
            <person name="Cichocki N."/>
            <person name="Clum A."/>
            <person name="Dockter R.B."/>
            <person name="Fauchery L."/>
            <person name="Guy J."/>
            <person name="Iotti M."/>
            <person name="Le Tacon F."/>
            <person name="Lindquist E.A."/>
            <person name="Lipzen A."/>
            <person name="Malagnac F."/>
            <person name="Mello A."/>
            <person name="Molinier V."/>
            <person name="Miyauchi S."/>
            <person name="Poulain J."/>
            <person name="Riccioni C."/>
            <person name="Rubini A."/>
            <person name="Sitrit Y."/>
            <person name="Splivallo R."/>
            <person name="Traeger S."/>
            <person name="Wang M."/>
            <person name="Zifcakova L."/>
            <person name="Wipf D."/>
            <person name="Zambonelli A."/>
            <person name="Paolocci F."/>
            <person name="Nowrousian M."/>
            <person name="Ottonello S."/>
            <person name="Baldrian P."/>
            <person name="Spatafora J.W."/>
            <person name="Henrissat B."/>
            <person name="Nagy L.G."/>
            <person name="Aury J.M."/>
            <person name="Wincker P."/>
            <person name="Grigoriev I.V."/>
            <person name="Bonfante P."/>
            <person name="Martin F.M."/>
        </authorList>
    </citation>
    <scope>NUCLEOTIDE SEQUENCE [LARGE SCALE GENOMIC DNA]</scope>
    <source>
        <strain evidence="3 4">RN42</strain>
    </source>
</reference>
<feature type="signal peptide" evidence="2">
    <location>
        <begin position="1"/>
        <end position="18"/>
    </location>
</feature>
<dbReference type="EMBL" id="ML119664">
    <property type="protein sequence ID" value="RPA83480.1"/>
    <property type="molecule type" value="Genomic_DNA"/>
</dbReference>
<accession>A0A3N4IH54</accession>
<dbReference type="AlphaFoldDB" id="A0A3N4IH54"/>
<organism evidence="3 4">
    <name type="scientific">Ascobolus immersus RN42</name>
    <dbReference type="NCBI Taxonomy" id="1160509"/>
    <lineage>
        <taxon>Eukaryota</taxon>
        <taxon>Fungi</taxon>
        <taxon>Dikarya</taxon>
        <taxon>Ascomycota</taxon>
        <taxon>Pezizomycotina</taxon>
        <taxon>Pezizomycetes</taxon>
        <taxon>Pezizales</taxon>
        <taxon>Ascobolaceae</taxon>
        <taxon>Ascobolus</taxon>
    </lineage>
</organism>
<protein>
    <submittedName>
        <fullName evidence="3">Uncharacterized protein</fullName>
    </submittedName>
</protein>
<evidence type="ECO:0000313" key="3">
    <source>
        <dbReference type="EMBL" id="RPA83480.1"/>
    </source>
</evidence>
<name>A0A3N4IH54_ASCIM</name>
<evidence type="ECO:0000256" key="1">
    <source>
        <dbReference type="SAM" id="MobiDB-lite"/>
    </source>
</evidence>
<feature type="compositionally biased region" description="Basic and acidic residues" evidence="1">
    <location>
        <begin position="176"/>
        <end position="224"/>
    </location>
</feature>
<keyword evidence="2" id="KW-0732">Signal</keyword>
<gene>
    <name evidence="3" type="ORF">BJ508DRAFT_375022</name>
</gene>
<feature type="compositionally biased region" description="Polar residues" evidence="1">
    <location>
        <begin position="158"/>
        <end position="174"/>
    </location>
</feature>
<proteinExistence type="predicted"/>
<feature type="chain" id="PRO_5018145975" evidence="2">
    <location>
        <begin position="19"/>
        <end position="299"/>
    </location>
</feature>
<feature type="region of interest" description="Disordered" evidence="1">
    <location>
        <begin position="151"/>
        <end position="299"/>
    </location>
</feature>
<sequence>MHLSLIPIALALFTSVLAAPAPLEHPLLTQHHAQGHGHRLYDSDGQGYAKNFLDDDAVEKFKPLDPYRKSLANKKAQARDIEEEEGYSIYPNFGEKKKARHEQQGNRAGPRIEKVKFYDELKEEQGDMMKRSLLVKRGGKELLGKSYALMNDGEDINHNSNTRTRGQPMKQVNKNKNHETKQNRADEEAEEEGRKVLDEKWKMIVDRETKANEYERAHQEKNGDSVHGNGQGNGHGKPTGESQTHTRVEGADAAHAGNADDGNELKRKVFTSWRGEEGKKMLQGGKGRGGKKEQSKDQY</sequence>
<evidence type="ECO:0000313" key="4">
    <source>
        <dbReference type="Proteomes" id="UP000275078"/>
    </source>
</evidence>
<evidence type="ECO:0000256" key="2">
    <source>
        <dbReference type="SAM" id="SignalP"/>
    </source>
</evidence>
<keyword evidence="4" id="KW-1185">Reference proteome</keyword>
<feature type="compositionally biased region" description="Basic and acidic residues" evidence="1">
    <location>
        <begin position="290"/>
        <end position="299"/>
    </location>
</feature>
<dbReference type="Proteomes" id="UP000275078">
    <property type="component" value="Unassembled WGS sequence"/>
</dbReference>